<protein>
    <recommendedName>
        <fullName evidence="2">Reverse transcriptase domain-containing protein</fullName>
    </recommendedName>
</protein>
<dbReference type="Pfam" id="PF00078">
    <property type="entry name" value="RVT_1"/>
    <property type="match status" value="1"/>
</dbReference>
<reference evidence="3 4" key="1">
    <citation type="submission" date="2020-10" db="EMBL/GenBank/DDBJ databases">
        <title>Pygocentrus nattereri (red-bellied piranha) genome, fPygNat1, primary haplotype.</title>
        <authorList>
            <person name="Myers G."/>
            <person name="Meyer A."/>
            <person name="Karagic N."/>
            <person name="Pippel M."/>
            <person name="Winkler S."/>
            <person name="Tracey A."/>
            <person name="Wood J."/>
            <person name="Formenti G."/>
            <person name="Howe K."/>
            <person name="Fedrigo O."/>
            <person name="Jarvis E.D."/>
        </authorList>
    </citation>
    <scope>NUCLEOTIDE SEQUENCE [LARGE SCALE GENOMIC DNA]</scope>
</reference>
<feature type="domain" description="Reverse transcriptase" evidence="2">
    <location>
        <begin position="601"/>
        <end position="766"/>
    </location>
</feature>
<dbReference type="PANTHER" id="PTHR19446">
    <property type="entry name" value="REVERSE TRANSCRIPTASES"/>
    <property type="match status" value="1"/>
</dbReference>
<sequence length="766" mass="85030">MRTTKQDSCTLPGSGLPGPHPGARPGGGARQRASGGRAFTHGARPGPARRSYMSPPSHRPTTDGRGSSRGAVHCGSGSVRRRGPWRSDPRLLKLAFGTWNVTSLAGKEPELVREVERYRLDIVGLTSTHSLGSGSNLLERGWTFFFSGVAHGERRRAGVGFIIAPRLGACMLGFSPVDERVASLRLRVGERVLTVVCAYAPNSSSEYPAFIESLEGVLESAPPGDSIVLLGDFNAHVGNDSKTWRGVIGRNGLSDLNPSGVQFLDFCANHSLSITNTMFEHKDVHKCTWHQDTLGRSSMIDFVVVSADLRPCVLDTRVKRGAELSTDHHLVVSWIRWWGKMPVRPGKPKRIVRVCWERLAEEPVRLIFNSHLRQNFDQISGEVGDIDSEWAMFRSSIVEAADCSCGRKVVGACRGGNPRTRWWTPQVRDAVKLKKESYRTWLACRTPEAADRYRQAKRSAASVVAKAKTRVWEEFGEALESDFKSAPKRFWQTVRRLRRGKQCATSTVYSGDGVLLTSTEDVIGRWKEYFEDLLNPTDTFSSEEAESGDTGIGLSITEAEVAKVVKKLLGGRAAGVDEIRPEFLKALDVVGLSWLTRLFNIAWTSGVVPLDWQTGVVVPLFKKGDRRVCSNYRGITLLSLPGKVYARVLEKRVRLIVEPRIQEEQCGFRPGRGTLDQLFTLSRILEGSWEFAQPVHMCFVDLEKAFDCVPRGILWEVLREYGVHGSLLRAIQALYKQSRSLVRMAGSKSDFFPVRVGLRQGCPLSP</sequence>
<evidence type="ECO:0000259" key="2">
    <source>
        <dbReference type="PROSITE" id="PS50878"/>
    </source>
</evidence>
<name>A0AAR2KM95_PYGNA</name>
<dbReference type="Ensembl" id="ENSPNAT00000061496.1">
    <property type="protein sequence ID" value="ENSPNAP00000065415.1"/>
    <property type="gene ID" value="ENSPNAG00000035653.1"/>
</dbReference>
<dbReference type="Proteomes" id="UP001501920">
    <property type="component" value="Chromosome 30"/>
</dbReference>
<accession>A0AAR2KM95</accession>
<organism evidence="3 4">
    <name type="scientific">Pygocentrus nattereri</name>
    <name type="common">Red-bellied piranha</name>
    <dbReference type="NCBI Taxonomy" id="42514"/>
    <lineage>
        <taxon>Eukaryota</taxon>
        <taxon>Metazoa</taxon>
        <taxon>Chordata</taxon>
        <taxon>Craniata</taxon>
        <taxon>Vertebrata</taxon>
        <taxon>Euteleostomi</taxon>
        <taxon>Actinopterygii</taxon>
        <taxon>Neopterygii</taxon>
        <taxon>Teleostei</taxon>
        <taxon>Ostariophysi</taxon>
        <taxon>Characiformes</taxon>
        <taxon>Characoidei</taxon>
        <taxon>Pygocentrus</taxon>
    </lineage>
</organism>
<evidence type="ECO:0000313" key="3">
    <source>
        <dbReference type="Ensembl" id="ENSPNAP00000065415.1"/>
    </source>
</evidence>
<reference evidence="3" key="3">
    <citation type="submission" date="2025-09" db="UniProtKB">
        <authorList>
            <consortium name="Ensembl"/>
        </authorList>
    </citation>
    <scope>IDENTIFICATION</scope>
</reference>
<dbReference type="InterPro" id="IPR005135">
    <property type="entry name" value="Endo/exonuclease/phosphatase"/>
</dbReference>
<dbReference type="InterPro" id="IPR043502">
    <property type="entry name" value="DNA/RNA_pol_sf"/>
</dbReference>
<dbReference type="InterPro" id="IPR036691">
    <property type="entry name" value="Endo/exonu/phosph_ase_sf"/>
</dbReference>
<dbReference type="CDD" id="cd01650">
    <property type="entry name" value="RT_nLTR_like"/>
    <property type="match status" value="1"/>
</dbReference>
<dbReference type="Pfam" id="PF14529">
    <property type="entry name" value="Exo_endo_phos_2"/>
    <property type="match status" value="1"/>
</dbReference>
<dbReference type="PROSITE" id="PS50878">
    <property type="entry name" value="RT_POL"/>
    <property type="match status" value="1"/>
</dbReference>
<proteinExistence type="predicted"/>
<dbReference type="SUPFAM" id="SSF56219">
    <property type="entry name" value="DNase I-like"/>
    <property type="match status" value="1"/>
</dbReference>
<evidence type="ECO:0000313" key="4">
    <source>
        <dbReference type="Proteomes" id="UP001501920"/>
    </source>
</evidence>
<dbReference type="InterPro" id="IPR000477">
    <property type="entry name" value="RT_dom"/>
</dbReference>
<evidence type="ECO:0000256" key="1">
    <source>
        <dbReference type="SAM" id="MobiDB-lite"/>
    </source>
</evidence>
<keyword evidence="4" id="KW-1185">Reference proteome</keyword>
<reference evidence="3" key="2">
    <citation type="submission" date="2025-08" db="UniProtKB">
        <authorList>
            <consortium name="Ensembl"/>
        </authorList>
    </citation>
    <scope>IDENTIFICATION</scope>
</reference>
<feature type="region of interest" description="Disordered" evidence="1">
    <location>
        <begin position="1"/>
        <end position="83"/>
    </location>
</feature>
<dbReference type="SUPFAM" id="SSF56672">
    <property type="entry name" value="DNA/RNA polymerases"/>
    <property type="match status" value="1"/>
</dbReference>
<dbReference type="Gene3D" id="3.60.10.10">
    <property type="entry name" value="Endonuclease/exonuclease/phosphatase"/>
    <property type="match status" value="1"/>
</dbReference>
<dbReference type="GeneTree" id="ENSGT00940000163895"/>
<dbReference type="GO" id="GO:0003824">
    <property type="term" value="F:catalytic activity"/>
    <property type="evidence" value="ECO:0007669"/>
    <property type="project" value="InterPro"/>
</dbReference>
<dbReference type="AlphaFoldDB" id="A0AAR2KM95"/>
<dbReference type="CDD" id="cd09076">
    <property type="entry name" value="L1-EN"/>
    <property type="match status" value="1"/>
</dbReference>